<organism evidence="1 2">
    <name type="scientific">Priestia megaterium</name>
    <name type="common">Bacillus megaterium</name>
    <dbReference type="NCBI Taxonomy" id="1404"/>
    <lineage>
        <taxon>Bacteria</taxon>
        <taxon>Bacillati</taxon>
        <taxon>Bacillota</taxon>
        <taxon>Bacilli</taxon>
        <taxon>Bacillales</taxon>
        <taxon>Bacillaceae</taxon>
        <taxon>Priestia</taxon>
    </lineage>
</organism>
<name>A0A6H1P7R5_PRIMG</name>
<proteinExistence type="predicted"/>
<dbReference type="AlphaFoldDB" id="A0A6H1P7R5"/>
<dbReference type="Pfam" id="PF14398">
    <property type="entry name" value="ATPgrasp_YheCD"/>
    <property type="match status" value="1"/>
</dbReference>
<accession>A0A6H1P7R5</accession>
<sequence length="361" mass="41481">MKQQYIGIIISSQLYRELDCGKQPEILAFYEEGGNINNLIPVYLRLEDLQPGEPETTGYVMNPNGEYQKKTIPKPFVIHNRGYHWTKDAKKQIKMLLAEGLIIFNEWNQYGKYKTHKLLMECVDIRPHLPETVRFNLGNMVEMMGKHSELIIKPSNGTFGKRNMRATRLNDTEWLLSYLQKDMWLEEMYLAVQLPLKIESLVTSGVYIIQERIQLGKYHNNPFDLRVSVQRNGDGEWQVTGMVGKVAQTGSFVTNVARGGICISLEDILRNLPYLDEKQVVADVEQLSLMVAKQMGNQIDNLADLGLDVGITADGFPMFIECNARDLRLTFRHALMFETWRETYITPICYGKYLLTKGNGQ</sequence>
<gene>
    <name evidence="1" type="ORF">HFZ78_25695</name>
</gene>
<dbReference type="Proteomes" id="UP000501868">
    <property type="component" value="Chromosome"/>
</dbReference>
<dbReference type="SUPFAM" id="SSF56059">
    <property type="entry name" value="Glutathione synthetase ATP-binding domain-like"/>
    <property type="match status" value="1"/>
</dbReference>
<dbReference type="Gene3D" id="3.30.470.20">
    <property type="entry name" value="ATP-grasp fold, B domain"/>
    <property type="match status" value="1"/>
</dbReference>
<reference evidence="1 2" key="1">
    <citation type="submission" date="2020-04" db="EMBL/GenBank/DDBJ databases">
        <title>Genome-Wide Identification of 5-Methylcytosine Sites in Bacterial Genomes By High-Throughput Sequencing of MspJI Restriction Fragments.</title>
        <authorList>
            <person name="Wu V."/>
        </authorList>
    </citation>
    <scope>NUCLEOTIDE SEQUENCE [LARGE SCALE GENOMIC DNA]</scope>
    <source>
        <strain evidence="1 2">S2</strain>
    </source>
</reference>
<reference evidence="1 2" key="2">
    <citation type="submission" date="2020-04" db="EMBL/GenBank/DDBJ databases">
        <authorList>
            <person name="Fomenkov A."/>
            <person name="Anton B.P."/>
            <person name="Roberts R.J."/>
        </authorList>
    </citation>
    <scope>NUCLEOTIDE SEQUENCE [LARGE SCALE GENOMIC DNA]</scope>
    <source>
        <strain evidence="1 2">S2</strain>
    </source>
</reference>
<dbReference type="EMBL" id="CP051128">
    <property type="protein sequence ID" value="QIZ09654.1"/>
    <property type="molecule type" value="Genomic_DNA"/>
</dbReference>
<evidence type="ECO:0000313" key="2">
    <source>
        <dbReference type="Proteomes" id="UP000501868"/>
    </source>
</evidence>
<dbReference type="InterPro" id="IPR026838">
    <property type="entry name" value="YheC/D"/>
</dbReference>
<protein>
    <submittedName>
        <fullName evidence="1">YheC/YheD family protein</fullName>
    </submittedName>
</protein>
<evidence type="ECO:0000313" key="1">
    <source>
        <dbReference type="EMBL" id="QIZ09654.1"/>
    </source>
</evidence>